<dbReference type="NCBIfam" id="TIGR03370">
    <property type="entry name" value="VPLPA-CTERM"/>
    <property type="match status" value="1"/>
</dbReference>
<comment type="caution">
    <text evidence="4">The sequence shown here is derived from an EMBL/GenBank/DDBJ whole genome shotgun (WGS) entry which is preliminary data.</text>
</comment>
<evidence type="ECO:0000313" key="5">
    <source>
        <dbReference type="Proteomes" id="UP001226762"/>
    </source>
</evidence>
<dbReference type="Proteomes" id="UP001226762">
    <property type="component" value="Unassembled WGS sequence"/>
</dbReference>
<keyword evidence="2" id="KW-0472">Membrane</keyword>
<dbReference type="InterPro" id="IPR013424">
    <property type="entry name" value="Ice-binding_C"/>
</dbReference>
<keyword evidence="2" id="KW-1133">Transmembrane helix</keyword>
<reference evidence="4" key="2">
    <citation type="submission" date="2023-02" db="EMBL/GenBank/DDBJ databases">
        <title>'Rhodoalgimonas zhirmunskyi' gen. nov., isolated from a red alga.</title>
        <authorList>
            <person name="Nedashkovskaya O.I."/>
            <person name="Otstavnykh N.Y."/>
            <person name="Bystritskaya E.P."/>
            <person name="Balabanova L.A."/>
            <person name="Isaeva M.P."/>
        </authorList>
    </citation>
    <scope>NUCLEOTIDE SEQUENCE</scope>
    <source>
        <strain evidence="4">KCTC 52189</strain>
    </source>
</reference>
<feature type="transmembrane region" description="Helical" evidence="2">
    <location>
        <begin position="223"/>
        <end position="249"/>
    </location>
</feature>
<organism evidence="4 5">
    <name type="scientific">Marimonas arenosa</name>
    <dbReference type="NCBI Taxonomy" id="1795305"/>
    <lineage>
        <taxon>Bacteria</taxon>
        <taxon>Pseudomonadati</taxon>
        <taxon>Pseudomonadota</taxon>
        <taxon>Alphaproteobacteria</taxon>
        <taxon>Rhodobacterales</taxon>
        <taxon>Paracoccaceae</taxon>
        <taxon>Marimonas</taxon>
    </lineage>
</organism>
<protein>
    <submittedName>
        <fullName evidence="4">VPLPA-CTERM sorting domain-containing protein</fullName>
    </submittedName>
</protein>
<sequence>MTGKLFGSLAGAAVAVVSLSTSAEAVSLSYDGQNNGAVGVYTTNSDDPPNRSGSAGVFTMNNNDTGGTFLAWCLDLYDYLAGGEYTQLNGPFTGTESDPTAGSNPNPYSTASGNSWQAPVLTNEQLAKIENLFEVNALTVEAIYSGVNSIQSAGFQMALWEIIYETGDSYGLTSGNFQGSPSNSTRDAVNDAADGFLANLGGTIQQNYDLTFWQHNSGTNQNLVSIAAVPVPAAGLLLLTGLAGIGFAARRRRKES</sequence>
<keyword evidence="5" id="KW-1185">Reference proteome</keyword>
<evidence type="ECO:0000256" key="1">
    <source>
        <dbReference type="SAM" id="MobiDB-lite"/>
    </source>
</evidence>
<evidence type="ECO:0000256" key="2">
    <source>
        <dbReference type="SAM" id="Phobius"/>
    </source>
</evidence>
<keyword evidence="2" id="KW-0812">Transmembrane</keyword>
<accession>A0AAE3WB02</accession>
<dbReference type="InterPro" id="IPR022472">
    <property type="entry name" value="VPLPA-CTERM"/>
</dbReference>
<reference evidence="4" key="1">
    <citation type="submission" date="2022-07" db="EMBL/GenBank/DDBJ databases">
        <authorList>
            <person name="Otstavnykh N."/>
            <person name="Isaeva M."/>
            <person name="Bystritskaya E."/>
        </authorList>
    </citation>
    <scope>NUCLEOTIDE SEQUENCE</scope>
    <source>
        <strain evidence="4">KCTC 52189</strain>
    </source>
</reference>
<gene>
    <name evidence="4" type="ORF">NO357_07040</name>
</gene>
<evidence type="ECO:0000313" key="4">
    <source>
        <dbReference type="EMBL" id="MDQ2089651.1"/>
    </source>
</evidence>
<name>A0AAE3WB02_9RHOB</name>
<dbReference type="RefSeq" id="WP_306734923.1">
    <property type="nucleotide sequence ID" value="NZ_JANHAX010000002.1"/>
</dbReference>
<keyword evidence="3" id="KW-0732">Signal</keyword>
<proteinExistence type="predicted"/>
<dbReference type="EMBL" id="JANHAX010000002">
    <property type="protein sequence ID" value="MDQ2089651.1"/>
    <property type="molecule type" value="Genomic_DNA"/>
</dbReference>
<feature type="signal peptide" evidence="3">
    <location>
        <begin position="1"/>
        <end position="25"/>
    </location>
</feature>
<dbReference type="AlphaFoldDB" id="A0AAE3WB02"/>
<feature type="chain" id="PRO_5041951415" evidence="3">
    <location>
        <begin position="26"/>
        <end position="256"/>
    </location>
</feature>
<evidence type="ECO:0000256" key="3">
    <source>
        <dbReference type="SAM" id="SignalP"/>
    </source>
</evidence>
<feature type="region of interest" description="Disordered" evidence="1">
    <location>
        <begin position="90"/>
        <end position="114"/>
    </location>
</feature>
<dbReference type="NCBIfam" id="TIGR02595">
    <property type="entry name" value="PEP_CTERM"/>
    <property type="match status" value="1"/>
</dbReference>